<dbReference type="OrthoDB" id="1305532at2759"/>
<dbReference type="CDD" id="cd06222">
    <property type="entry name" value="RNase_H_like"/>
    <property type="match status" value="1"/>
</dbReference>
<dbReference type="GO" id="GO:0004523">
    <property type="term" value="F:RNA-DNA hybrid ribonuclease activity"/>
    <property type="evidence" value="ECO:0007669"/>
    <property type="project" value="InterPro"/>
</dbReference>
<dbReference type="Pfam" id="PF13456">
    <property type="entry name" value="RVT_3"/>
    <property type="match status" value="1"/>
</dbReference>
<protein>
    <submittedName>
        <fullName evidence="3">Uncharacterized protein LOC107768948</fullName>
    </submittedName>
</protein>
<dbReference type="InterPro" id="IPR053151">
    <property type="entry name" value="RNase_H-like"/>
</dbReference>
<dbReference type="GeneID" id="107768948"/>
<dbReference type="PROSITE" id="PS50879">
    <property type="entry name" value="RNASE_H_1"/>
    <property type="match status" value="1"/>
</dbReference>
<evidence type="ECO:0000313" key="3">
    <source>
        <dbReference type="RefSeq" id="XP_016443612.1"/>
    </source>
</evidence>
<accession>A0A1S3XV93</accession>
<evidence type="ECO:0000259" key="1">
    <source>
        <dbReference type="PROSITE" id="PS50879"/>
    </source>
</evidence>
<dbReference type="InterPro" id="IPR012337">
    <property type="entry name" value="RNaseH-like_sf"/>
</dbReference>
<reference evidence="3" key="2">
    <citation type="submission" date="2025-08" db="UniProtKB">
        <authorList>
            <consortium name="RefSeq"/>
        </authorList>
    </citation>
    <scope>IDENTIFICATION</scope>
    <source>
        <tissue evidence="3">Leaf</tissue>
    </source>
</reference>
<dbReference type="PANTHER" id="PTHR47723:SF19">
    <property type="entry name" value="POLYNUCLEOTIDYL TRANSFERASE, RIBONUCLEASE H-LIKE SUPERFAMILY PROTEIN"/>
    <property type="match status" value="1"/>
</dbReference>
<dbReference type="AlphaFoldDB" id="A0A1S3XV93"/>
<reference evidence="2" key="1">
    <citation type="journal article" date="2014" name="Nat. Commun.">
        <title>The tobacco genome sequence and its comparison with those of tomato and potato.</title>
        <authorList>
            <person name="Sierro N."/>
            <person name="Battey J.N."/>
            <person name="Ouadi S."/>
            <person name="Bakaher N."/>
            <person name="Bovet L."/>
            <person name="Willig A."/>
            <person name="Goepfert S."/>
            <person name="Peitsch M.C."/>
            <person name="Ivanov N.V."/>
        </authorList>
    </citation>
    <scope>NUCLEOTIDE SEQUENCE [LARGE SCALE GENOMIC DNA]</scope>
</reference>
<dbReference type="Proteomes" id="UP000790787">
    <property type="component" value="Chromosome 21"/>
</dbReference>
<dbReference type="InterPro" id="IPR002156">
    <property type="entry name" value="RNaseH_domain"/>
</dbReference>
<proteinExistence type="predicted"/>
<dbReference type="PaxDb" id="4097-A0A1S3XV93"/>
<dbReference type="GO" id="GO:0003676">
    <property type="term" value="F:nucleic acid binding"/>
    <property type="evidence" value="ECO:0007669"/>
    <property type="project" value="InterPro"/>
</dbReference>
<dbReference type="KEGG" id="nta:107768948"/>
<dbReference type="PANTHER" id="PTHR47723">
    <property type="entry name" value="OS05G0353850 PROTEIN"/>
    <property type="match status" value="1"/>
</dbReference>
<dbReference type="SUPFAM" id="SSF53098">
    <property type="entry name" value="Ribonuclease H-like"/>
    <property type="match status" value="1"/>
</dbReference>
<feature type="domain" description="RNase H type-1" evidence="1">
    <location>
        <begin position="99"/>
        <end position="195"/>
    </location>
</feature>
<name>A0A1S3XV93_TOBAC</name>
<dbReference type="Gene3D" id="3.30.420.10">
    <property type="entry name" value="Ribonuclease H-like superfamily/Ribonuclease H"/>
    <property type="match status" value="1"/>
</dbReference>
<keyword evidence="2" id="KW-1185">Reference proteome</keyword>
<evidence type="ECO:0000313" key="2">
    <source>
        <dbReference type="Proteomes" id="UP000790787"/>
    </source>
</evidence>
<dbReference type="InterPro" id="IPR044730">
    <property type="entry name" value="RNase_H-like_dom_plant"/>
</dbReference>
<dbReference type="OMA" id="NDMADAR"/>
<dbReference type="InterPro" id="IPR036397">
    <property type="entry name" value="RNaseH_sf"/>
</dbReference>
<gene>
    <name evidence="3" type="primary">LOC107768948</name>
</gene>
<dbReference type="SMR" id="A0A1S3XV93"/>
<organism evidence="2 3">
    <name type="scientific">Nicotiana tabacum</name>
    <name type="common">Common tobacco</name>
    <dbReference type="NCBI Taxonomy" id="4097"/>
    <lineage>
        <taxon>Eukaryota</taxon>
        <taxon>Viridiplantae</taxon>
        <taxon>Streptophyta</taxon>
        <taxon>Embryophyta</taxon>
        <taxon>Tracheophyta</taxon>
        <taxon>Spermatophyta</taxon>
        <taxon>Magnoliopsida</taxon>
        <taxon>eudicotyledons</taxon>
        <taxon>Gunneridae</taxon>
        <taxon>Pentapetalae</taxon>
        <taxon>asterids</taxon>
        <taxon>lamiids</taxon>
        <taxon>Solanales</taxon>
        <taxon>Solanaceae</taxon>
        <taxon>Nicotianoideae</taxon>
        <taxon>Nicotianeae</taxon>
        <taxon>Nicotiana</taxon>
    </lineage>
</organism>
<sequence>MDKVATDVAIKRFGVNIASICNCCFNNHSEESTNHLLSDSHIANLVWSFSCNSCDIILVKGQTRFTDLQLQHLWQDTYSRIEKLSPAIHCQIVYWQKPHVGWVKLNVDGCSKGNPSPAGGGGLIRDHHGILIEAFAEFYRDCSCNIAEAKAMMRGIKMCISKGFTNVIVESDSLILLNLIKRIRNPPWRFTDTIE</sequence>
<dbReference type="RefSeq" id="XP_016443612.1">
    <property type="nucleotide sequence ID" value="XM_016588126.1"/>
</dbReference>